<dbReference type="PROSITE" id="PS50118">
    <property type="entry name" value="HMG_BOX_2"/>
    <property type="match status" value="2"/>
</dbReference>
<name>A0A2T9YY82_9FUNG</name>
<dbReference type="InterPro" id="IPR036910">
    <property type="entry name" value="HMG_box_dom_sf"/>
</dbReference>
<feature type="domain" description="HMG box" evidence="2">
    <location>
        <begin position="270"/>
        <end position="337"/>
    </location>
</feature>
<feature type="DNA-binding region" description="HMG box" evidence="1">
    <location>
        <begin position="270"/>
        <end position="337"/>
    </location>
</feature>
<reference evidence="3 4" key="1">
    <citation type="journal article" date="2018" name="MBio">
        <title>Comparative Genomics Reveals the Core Gene Toolbox for the Fungus-Insect Symbiosis.</title>
        <authorList>
            <person name="Wang Y."/>
            <person name="Stata M."/>
            <person name="Wang W."/>
            <person name="Stajich J.E."/>
            <person name="White M.M."/>
            <person name="Moncalvo J.M."/>
        </authorList>
    </citation>
    <scope>NUCLEOTIDE SEQUENCE [LARGE SCALE GENOMIC DNA]</scope>
    <source>
        <strain evidence="3 4">SWE-8-4</strain>
    </source>
</reference>
<keyword evidence="1" id="KW-0539">Nucleus</keyword>
<dbReference type="STRING" id="133385.A0A2T9YY82"/>
<dbReference type="Gene3D" id="1.10.30.10">
    <property type="entry name" value="High mobility group box domain"/>
    <property type="match status" value="2"/>
</dbReference>
<comment type="caution">
    <text evidence="3">The sequence shown here is derived from an EMBL/GenBank/DDBJ whole genome shotgun (WGS) entry which is preliminary data.</text>
</comment>
<dbReference type="Proteomes" id="UP000245383">
    <property type="component" value="Unassembled WGS sequence"/>
</dbReference>
<keyword evidence="4" id="KW-1185">Reference proteome</keyword>
<dbReference type="GO" id="GO:0005634">
    <property type="term" value="C:nucleus"/>
    <property type="evidence" value="ECO:0007669"/>
    <property type="project" value="UniProtKB-UniRule"/>
</dbReference>
<organism evidence="3 4">
    <name type="scientific">Smittium simulii</name>
    <dbReference type="NCBI Taxonomy" id="133385"/>
    <lineage>
        <taxon>Eukaryota</taxon>
        <taxon>Fungi</taxon>
        <taxon>Fungi incertae sedis</taxon>
        <taxon>Zoopagomycota</taxon>
        <taxon>Kickxellomycotina</taxon>
        <taxon>Harpellomycetes</taxon>
        <taxon>Harpellales</taxon>
        <taxon>Legeriomycetaceae</taxon>
        <taxon>Smittium</taxon>
    </lineage>
</organism>
<gene>
    <name evidence="3" type="ORF">BB561_000651</name>
</gene>
<evidence type="ECO:0000313" key="4">
    <source>
        <dbReference type="Proteomes" id="UP000245383"/>
    </source>
</evidence>
<dbReference type="AlphaFoldDB" id="A0A2T9YY82"/>
<evidence type="ECO:0000259" key="2">
    <source>
        <dbReference type="PROSITE" id="PS50118"/>
    </source>
</evidence>
<accession>A0A2T9YY82</accession>
<dbReference type="Pfam" id="PF09011">
    <property type="entry name" value="HMG_box_2"/>
    <property type="match status" value="2"/>
</dbReference>
<dbReference type="GO" id="GO:0003677">
    <property type="term" value="F:DNA binding"/>
    <property type="evidence" value="ECO:0007669"/>
    <property type="project" value="UniProtKB-UniRule"/>
</dbReference>
<feature type="domain" description="HMG box" evidence="2">
    <location>
        <begin position="159"/>
        <end position="231"/>
    </location>
</feature>
<protein>
    <recommendedName>
        <fullName evidence="2">HMG box domain-containing protein</fullName>
    </recommendedName>
</protein>
<sequence length="337" mass="39756">MLRQSRLTKSHLTHSLATRDWIVGQNKLIRYAAVLWQNGSRLSIFNSKNSLCNPINIKHYSSKSKDADLLGVDIIEQNVPTTESIKILKSSKYTPDPSLNEEASNGNRRKIREAKSLELQKSIFKMDQNKLISKQNEKHALEKLKSYKNSTELTQLVVPINNMNTYMIFVQAEYKRMKSDPNYEIALKDFVQNAKNISAKWKFITESEKLEYQQTYKIFKEQHTTELYKWWDNVDKNLIKMENRRRRSINKIRKANGIKRLSKLVDPRAPKMPASAYTMFQMDLKKSNRPDAPTRYIDFSKYTVVKWKKLPESEKNIYKDKYRVALHQFKEASKKYQ</sequence>
<dbReference type="InterPro" id="IPR009071">
    <property type="entry name" value="HMG_box_dom"/>
</dbReference>
<keyword evidence="1" id="KW-0238">DNA-binding</keyword>
<feature type="DNA-binding region" description="HMG box" evidence="1">
    <location>
        <begin position="159"/>
        <end position="231"/>
    </location>
</feature>
<evidence type="ECO:0000313" key="3">
    <source>
        <dbReference type="EMBL" id="PVU97300.1"/>
    </source>
</evidence>
<dbReference type="EMBL" id="MBFR01000014">
    <property type="protein sequence ID" value="PVU97300.1"/>
    <property type="molecule type" value="Genomic_DNA"/>
</dbReference>
<dbReference type="OrthoDB" id="5550281at2759"/>
<proteinExistence type="predicted"/>
<dbReference type="SMART" id="SM00398">
    <property type="entry name" value="HMG"/>
    <property type="match status" value="2"/>
</dbReference>
<dbReference type="SUPFAM" id="SSF47095">
    <property type="entry name" value="HMG-box"/>
    <property type="match status" value="2"/>
</dbReference>
<evidence type="ECO:0000256" key="1">
    <source>
        <dbReference type="PROSITE-ProRule" id="PRU00267"/>
    </source>
</evidence>